<dbReference type="SUPFAM" id="SSF52172">
    <property type="entry name" value="CheY-like"/>
    <property type="match status" value="1"/>
</dbReference>
<dbReference type="SMART" id="SM00448">
    <property type="entry name" value="REC"/>
    <property type="match status" value="1"/>
</dbReference>
<gene>
    <name evidence="3" type="ORF">ACFSR2_18915</name>
</gene>
<sequence length="131" mass="14852">MVKRLLCVDDDRITLTFIKLLVTKASFAQEIITKMNGKEAIDYYGELSASSTENYPDLVFLDLNMPYMDGWDFLDEFASNYYQQFNKTKIVILSSSITASEKNKALAYPMVVNYLTKPLTIGALQDLIALV</sequence>
<evidence type="ECO:0000256" key="1">
    <source>
        <dbReference type="PROSITE-ProRule" id="PRU00169"/>
    </source>
</evidence>
<dbReference type="PROSITE" id="PS50110">
    <property type="entry name" value="RESPONSE_REGULATORY"/>
    <property type="match status" value="1"/>
</dbReference>
<evidence type="ECO:0000259" key="2">
    <source>
        <dbReference type="PROSITE" id="PS50110"/>
    </source>
</evidence>
<dbReference type="PANTHER" id="PTHR44520:SF2">
    <property type="entry name" value="RESPONSE REGULATOR RCP1"/>
    <property type="match status" value="1"/>
</dbReference>
<name>A0ABW5JBN8_9BACT</name>
<keyword evidence="4" id="KW-1185">Reference proteome</keyword>
<dbReference type="RefSeq" id="WP_340240655.1">
    <property type="nucleotide sequence ID" value="NZ_JBBEWC010000023.1"/>
</dbReference>
<comment type="caution">
    <text evidence="3">The sequence shown here is derived from an EMBL/GenBank/DDBJ whole genome shotgun (WGS) entry which is preliminary data.</text>
</comment>
<dbReference type="PANTHER" id="PTHR44520">
    <property type="entry name" value="RESPONSE REGULATOR RCP1-RELATED"/>
    <property type="match status" value="1"/>
</dbReference>
<dbReference type="InterPro" id="IPR052893">
    <property type="entry name" value="TCS_response_regulator"/>
</dbReference>
<keyword evidence="1" id="KW-0597">Phosphoprotein</keyword>
<dbReference type="Pfam" id="PF00072">
    <property type="entry name" value="Response_reg"/>
    <property type="match status" value="1"/>
</dbReference>
<reference evidence="4" key="1">
    <citation type="journal article" date="2019" name="Int. J. Syst. Evol. Microbiol.">
        <title>The Global Catalogue of Microorganisms (GCM) 10K type strain sequencing project: providing services to taxonomists for standard genome sequencing and annotation.</title>
        <authorList>
            <consortium name="The Broad Institute Genomics Platform"/>
            <consortium name="The Broad Institute Genome Sequencing Center for Infectious Disease"/>
            <person name="Wu L."/>
            <person name="Ma J."/>
        </authorList>
    </citation>
    <scope>NUCLEOTIDE SEQUENCE [LARGE SCALE GENOMIC DNA]</scope>
    <source>
        <strain evidence="4">KCTC 52344</strain>
    </source>
</reference>
<evidence type="ECO:0000313" key="4">
    <source>
        <dbReference type="Proteomes" id="UP001597510"/>
    </source>
</evidence>
<evidence type="ECO:0000313" key="3">
    <source>
        <dbReference type="EMBL" id="MFD2522975.1"/>
    </source>
</evidence>
<dbReference type="InterPro" id="IPR001789">
    <property type="entry name" value="Sig_transdc_resp-reg_receiver"/>
</dbReference>
<dbReference type="EMBL" id="JBHULC010000027">
    <property type="protein sequence ID" value="MFD2522975.1"/>
    <property type="molecule type" value="Genomic_DNA"/>
</dbReference>
<feature type="modified residue" description="4-aspartylphosphate" evidence="1">
    <location>
        <position position="62"/>
    </location>
</feature>
<dbReference type="InterPro" id="IPR011006">
    <property type="entry name" value="CheY-like_superfamily"/>
</dbReference>
<proteinExistence type="predicted"/>
<dbReference type="Gene3D" id="3.40.50.2300">
    <property type="match status" value="1"/>
</dbReference>
<protein>
    <submittedName>
        <fullName evidence="3">Response regulator</fullName>
    </submittedName>
</protein>
<feature type="domain" description="Response regulatory" evidence="2">
    <location>
        <begin position="4"/>
        <end position="131"/>
    </location>
</feature>
<organism evidence="3 4">
    <name type="scientific">Emticicia soli</name>
    <dbReference type="NCBI Taxonomy" id="2027878"/>
    <lineage>
        <taxon>Bacteria</taxon>
        <taxon>Pseudomonadati</taxon>
        <taxon>Bacteroidota</taxon>
        <taxon>Cytophagia</taxon>
        <taxon>Cytophagales</taxon>
        <taxon>Leadbetterellaceae</taxon>
        <taxon>Emticicia</taxon>
    </lineage>
</organism>
<accession>A0ABW5JBN8</accession>
<dbReference type="Proteomes" id="UP001597510">
    <property type="component" value="Unassembled WGS sequence"/>
</dbReference>